<gene>
    <name evidence="2" type="ORF">GCM10017581_078740</name>
</gene>
<reference evidence="2" key="1">
    <citation type="journal article" date="2014" name="Int. J. Syst. Evol. Microbiol.">
        <title>Complete genome sequence of Corynebacterium casei LMG S-19264T (=DSM 44701T), isolated from a smear-ripened cheese.</title>
        <authorList>
            <consortium name="US DOE Joint Genome Institute (JGI-PGF)"/>
            <person name="Walter F."/>
            <person name="Albersmeier A."/>
            <person name="Kalinowski J."/>
            <person name="Ruckert C."/>
        </authorList>
    </citation>
    <scope>NUCLEOTIDE SEQUENCE</scope>
    <source>
        <strain evidence="2">VKM Ac-1321</strain>
    </source>
</reference>
<keyword evidence="3" id="KW-1185">Reference proteome</keyword>
<dbReference type="SUPFAM" id="SSF54736">
    <property type="entry name" value="ClpS-like"/>
    <property type="match status" value="1"/>
</dbReference>
<dbReference type="GO" id="GO:0003735">
    <property type="term" value="F:structural constituent of ribosome"/>
    <property type="evidence" value="ECO:0007669"/>
    <property type="project" value="InterPro"/>
</dbReference>
<dbReference type="InterPro" id="IPR013823">
    <property type="entry name" value="Ribosomal_bL12_C"/>
</dbReference>
<feature type="domain" description="Large ribosomal subunit protein bL12 C-terminal" evidence="1">
    <location>
        <begin position="47"/>
        <end position="81"/>
    </location>
</feature>
<accession>A0A9W6KTA3</accession>
<organism evidence="2 3">
    <name type="scientific">Dactylosporangium matsuzakiense</name>
    <dbReference type="NCBI Taxonomy" id="53360"/>
    <lineage>
        <taxon>Bacteria</taxon>
        <taxon>Bacillati</taxon>
        <taxon>Actinomycetota</taxon>
        <taxon>Actinomycetes</taxon>
        <taxon>Micromonosporales</taxon>
        <taxon>Micromonosporaceae</taxon>
        <taxon>Dactylosporangium</taxon>
    </lineage>
</organism>
<dbReference type="EMBL" id="BSFP01000067">
    <property type="protein sequence ID" value="GLL06126.1"/>
    <property type="molecule type" value="Genomic_DNA"/>
</dbReference>
<reference evidence="2" key="2">
    <citation type="submission" date="2023-01" db="EMBL/GenBank/DDBJ databases">
        <authorList>
            <person name="Sun Q."/>
            <person name="Evtushenko L."/>
        </authorList>
    </citation>
    <scope>NUCLEOTIDE SEQUENCE</scope>
    <source>
        <strain evidence="2">VKM Ac-1321</strain>
    </source>
</reference>
<evidence type="ECO:0000313" key="2">
    <source>
        <dbReference type="EMBL" id="GLL06126.1"/>
    </source>
</evidence>
<protein>
    <recommendedName>
        <fullName evidence="1">Large ribosomal subunit protein bL12 C-terminal domain-containing protein</fullName>
    </recommendedName>
</protein>
<proteinExistence type="predicted"/>
<dbReference type="Pfam" id="PF00542">
    <property type="entry name" value="Ribosomal_L12"/>
    <property type="match status" value="1"/>
</dbReference>
<comment type="caution">
    <text evidence="2">The sequence shown here is derived from an EMBL/GenBank/DDBJ whole genome shotgun (WGS) entry which is preliminary data.</text>
</comment>
<sequence length="88" mass="9944">MRYNCGMPFGSRSPDPSARLAALERKVDLIMRHLGITEPEPEVHPLVLQELQAGRKIQAIKVYRELTGTGLREAKDEVEAIERRYGLA</sequence>
<evidence type="ECO:0000259" key="1">
    <source>
        <dbReference type="Pfam" id="PF00542"/>
    </source>
</evidence>
<dbReference type="InterPro" id="IPR014719">
    <property type="entry name" value="Ribosomal_bL12_C/ClpS-like"/>
</dbReference>
<name>A0A9W6KTA3_9ACTN</name>
<dbReference type="AlphaFoldDB" id="A0A9W6KTA3"/>
<dbReference type="GO" id="GO:0006412">
    <property type="term" value="P:translation"/>
    <property type="evidence" value="ECO:0007669"/>
    <property type="project" value="InterPro"/>
</dbReference>
<dbReference type="Gene3D" id="3.30.1390.10">
    <property type="match status" value="1"/>
</dbReference>
<evidence type="ECO:0000313" key="3">
    <source>
        <dbReference type="Proteomes" id="UP001143480"/>
    </source>
</evidence>
<dbReference type="Proteomes" id="UP001143480">
    <property type="component" value="Unassembled WGS sequence"/>
</dbReference>